<feature type="transmembrane region" description="Helical" evidence="1">
    <location>
        <begin position="225"/>
        <end position="243"/>
    </location>
</feature>
<keyword evidence="1" id="KW-0472">Membrane</keyword>
<feature type="signal peptide" evidence="2">
    <location>
        <begin position="1"/>
        <end position="20"/>
    </location>
</feature>
<evidence type="ECO:0000313" key="3">
    <source>
        <dbReference type="EMBL" id="WXB92227.1"/>
    </source>
</evidence>
<sequence length="251" mass="29145">MKKTSLFLSFILVIVLNSFAFPLNTAAYSYGDPNEEKMAEAYKELTVHLENDDWGKVQEVYNTYEKDFNLYFKKTVPDIEKAIENKDKELMRRSWQAAMRLNIERRLHFAQEQFDDYGQAKLLLAKARGTFTVLEPEMVKKTDQETVDSIYKAFDDSLKALGNPGLFGIGDQQNDPETFTKQTQFIIDEIQPVFPIVSEEQDSSHLTKENLDFLDQMQEEAASSFWFWLSVGLVALLILMIVINKRRQKKL</sequence>
<reference evidence="3 4" key="1">
    <citation type="submission" date="2024-02" db="EMBL/GenBank/DDBJ databases">
        <title>Seven novel Bacillus-like species.</title>
        <authorList>
            <person name="Liu G."/>
        </authorList>
    </citation>
    <scope>NUCLEOTIDE SEQUENCE [LARGE SCALE GENOMIC DNA]</scope>
    <source>
        <strain evidence="3 4">FJAT-52991</strain>
    </source>
</reference>
<dbReference type="EMBL" id="CP147404">
    <property type="protein sequence ID" value="WXB92227.1"/>
    <property type="molecule type" value="Genomic_DNA"/>
</dbReference>
<proteinExistence type="predicted"/>
<dbReference type="RefSeq" id="WP_338750508.1">
    <property type="nucleotide sequence ID" value="NZ_CP147404.1"/>
</dbReference>
<dbReference type="Proteomes" id="UP001387364">
    <property type="component" value="Chromosome"/>
</dbReference>
<keyword evidence="2" id="KW-0732">Signal</keyword>
<organism evidence="3 4">
    <name type="scientific">Bacillus kandeliae</name>
    <dbReference type="NCBI Taxonomy" id="3129297"/>
    <lineage>
        <taxon>Bacteria</taxon>
        <taxon>Bacillati</taxon>
        <taxon>Bacillota</taxon>
        <taxon>Bacilli</taxon>
        <taxon>Bacillales</taxon>
        <taxon>Bacillaceae</taxon>
        <taxon>Bacillus</taxon>
    </lineage>
</organism>
<accession>A0ABZ2N4L2</accession>
<evidence type="ECO:0000256" key="2">
    <source>
        <dbReference type="SAM" id="SignalP"/>
    </source>
</evidence>
<gene>
    <name evidence="3" type="ORF">WDJ61_13310</name>
</gene>
<feature type="chain" id="PRO_5046410037" description="Sporulation protein YpjB" evidence="2">
    <location>
        <begin position="21"/>
        <end position="251"/>
    </location>
</feature>
<evidence type="ECO:0008006" key="5">
    <source>
        <dbReference type="Google" id="ProtNLM"/>
    </source>
</evidence>
<name>A0ABZ2N4L2_9BACI</name>
<keyword evidence="4" id="KW-1185">Reference proteome</keyword>
<keyword evidence="1" id="KW-1133">Transmembrane helix</keyword>
<keyword evidence="1" id="KW-0812">Transmembrane</keyword>
<protein>
    <recommendedName>
        <fullName evidence="5">Sporulation protein YpjB</fullName>
    </recommendedName>
</protein>
<evidence type="ECO:0000313" key="4">
    <source>
        <dbReference type="Proteomes" id="UP001387364"/>
    </source>
</evidence>
<evidence type="ECO:0000256" key="1">
    <source>
        <dbReference type="SAM" id="Phobius"/>
    </source>
</evidence>